<gene>
    <name evidence="2" type="ORF">HERILL_LOCUS139</name>
</gene>
<protein>
    <submittedName>
        <fullName evidence="2">Uncharacterized protein</fullName>
    </submittedName>
</protein>
<feature type="transmembrane region" description="Helical" evidence="1">
    <location>
        <begin position="100"/>
        <end position="122"/>
    </location>
</feature>
<proteinExistence type="predicted"/>
<reference evidence="2 3" key="1">
    <citation type="submission" date="2020-11" db="EMBL/GenBank/DDBJ databases">
        <authorList>
            <person name="Wallbank WR R."/>
            <person name="Pardo Diaz C."/>
            <person name="Kozak K."/>
            <person name="Martin S."/>
            <person name="Jiggins C."/>
            <person name="Moest M."/>
            <person name="Warren A I."/>
            <person name="Generalovic N T."/>
            <person name="Byers J.R.P. K."/>
            <person name="Montejo-Kovacevich G."/>
            <person name="Yen C E."/>
        </authorList>
    </citation>
    <scope>NUCLEOTIDE SEQUENCE [LARGE SCALE GENOMIC DNA]</scope>
</reference>
<keyword evidence="1" id="KW-0812">Transmembrane</keyword>
<dbReference type="Proteomes" id="UP000594454">
    <property type="component" value="Chromosome 1"/>
</dbReference>
<name>A0A7R8YKN7_HERIL</name>
<evidence type="ECO:0000313" key="3">
    <source>
        <dbReference type="Proteomes" id="UP000594454"/>
    </source>
</evidence>
<dbReference type="InParanoid" id="A0A7R8YKN7"/>
<dbReference type="EMBL" id="LR899009">
    <property type="protein sequence ID" value="CAD7076740.1"/>
    <property type="molecule type" value="Genomic_DNA"/>
</dbReference>
<dbReference type="OrthoDB" id="8054520at2759"/>
<keyword evidence="1" id="KW-0472">Membrane</keyword>
<evidence type="ECO:0000313" key="2">
    <source>
        <dbReference type="EMBL" id="CAD7076740.1"/>
    </source>
</evidence>
<keyword evidence="3" id="KW-1185">Reference proteome</keyword>
<evidence type="ECO:0000256" key="1">
    <source>
        <dbReference type="SAM" id="Phobius"/>
    </source>
</evidence>
<accession>A0A7R8YKN7</accession>
<sequence length="396" mass="46184">MVGQIDVPCRNWFLDALERCSDMVFLRPEPKVHTWLFDQVMNLRFYIFPRGETSITTNPPHIRMHPEMLTKSDCNHLFVEAAKDYIEIAPRYSMCLEDNLHYVTFLKALFGLFTIYLICLFLRSIFRRKWWRMPKVETFKRTPLTSEEETLERKMRWLNDRSLTRQKFEVNHFKIEKTNARKIYCDPPTIAIKVKKKHLSEALFSLVKTDPIVDEQRNGFSRSEVTKSRGYAIHKLNLFLNNKTYCRVVLDIGYEEDDSDSDPGTRFFKNGKNYSAGDQLCSQSRCKESTMDESADTSSASSIKYPCEYSRPRRYCSKYKHTYLQSIGWGERGTSSIPTYRDSLTRKDSSNSVSILLRKDSRILNRKASDMQRGSRSSTPSVSVEACIGSTRITKV</sequence>
<organism evidence="2 3">
    <name type="scientific">Hermetia illucens</name>
    <name type="common">Black soldier fly</name>
    <dbReference type="NCBI Taxonomy" id="343691"/>
    <lineage>
        <taxon>Eukaryota</taxon>
        <taxon>Metazoa</taxon>
        <taxon>Ecdysozoa</taxon>
        <taxon>Arthropoda</taxon>
        <taxon>Hexapoda</taxon>
        <taxon>Insecta</taxon>
        <taxon>Pterygota</taxon>
        <taxon>Neoptera</taxon>
        <taxon>Endopterygota</taxon>
        <taxon>Diptera</taxon>
        <taxon>Brachycera</taxon>
        <taxon>Stratiomyomorpha</taxon>
        <taxon>Stratiomyidae</taxon>
        <taxon>Hermetiinae</taxon>
        <taxon>Hermetia</taxon>
    </lineage>
</organism>
<dbReference type="AlphaFoldDB" id="A0A7R8YKN7"/>
<keyword evidence="1" id="KW-1133">Transmembrane helix</keyword>